<evidence type="ECO:0000313" key="3">
    <source>
        <dbReference type="Proteomes" id="UP000739411"/>
    </source>
</evidence>
<accession>A0A935K3X6</accession>
<dbReference type="PANTHER" id="PTHR38590">
    <property type="entry name" value="BLL0828 PROTEIN"/>
    <property type="match status" value="1"/>
</dbReference>
<organism evidence="2 3">
    <name type="scientific">Candidatus Dechloromonas phosphorivorans</name>
    <dbReference type="NCBI Taxonomy" id="2899244"/>
    <lineage>
        <taxon>Bacteria</taxon>
        <taxon>Pseudomonadati</taxon>
        <taxon>Pseudomonadota</taxon>
        <taxon>Betaproteobacteria</taxon>
        <taxon>Rhodocyclales</taxon>
        <taxon>Azonexaceae</taxon>
        <taxon>Dechloromonas</taxon>
    </lineage>
</organism>
<dbReference type="SUPFAM" id="SSF52980">
    <property type="entry name" value="Restriction endonuclease-like"/>
    <property type="match status" value="1"/>
</dbReference>
<reference evidence="2 3" key="1">
    <citation type="submission" date="2020-10" db="EMBL/GenBank/DDBJ databases">
        <title>Connecting structure to function with the recovery of over 1000 high-quality activated sludge metagenome-assembled genomes encoding full-length rRNA genes using long-read sequencing.</title>
        <authorList>
            <person name="Singleton C.M."/>
            <person name="Petriglieri F."/>
            <person name="Kristensen J.M."/>
            <person name="Kirkegaard R.H."/>
            <person name="Michaelsen T.Y."/>
            <person name="Andersen M.H."/>
            <person name="Karst S.M."/>
            <person name="Dueholm M.S."/>
            <person name="Nielsen P.H."/>
            <person name="Albertsen M."/>
        </authorList>
    </citation>
    <scope>NUCLEOTIDE SEQUENCE [LARGE SCALE GENOMIC DNA]</scope>
    <source>
        <strain evidence="2">EsbW_18-Q3-R4-48_BATAC.463</strain>
    </source>
</reference>
<keyword evidence="2" id="KW-0540">Nuclease</keyword>
<dbReference type="InterPro" id="IPR047216">
    <property type="entry name" value="Endonuclease_DUF559_bact"/>
</dbReference>
<dbReference type="Pfam" id="PF04480">
    <property type="entry name" value="DUF559"/>
    <property type="match status" value="1"/>
</dbReference>
<dbReference type="InterPro" id="IPR007569">
    <property type="entry name" value="DUF559"/>
</dbReference>
<proteinExistence type="predicted"/>
<evidence type="ECO:0000313" key="2">
    <source>
        <dbReference type="EMBL" id="MBK7415918.1"/>
    </source>
</evidence>
<keyword evidence="2" id="KW-0255">Endonuclease</keyword>
<dbReference type="AlphaFoldDB" id="A0A935K3X6"/>
<gene>
    <name evidence="2" type="ORF">IPJ38_13180</name>
</gene>
<sequence>MQGQAQDWIKAQHIPQKLRNAATDAERRLWQFLRGQQLNVKFRRQHPFNNYVLDFVCLEKKLVVELDGGQHSECVARDEIRTQELVAAGFRVLRFWNNEVFQETGAVVETILAALAETPSPPQPSP</sequence>
<dbReference type="Proteomes" id="UP000739411">
    <property type="component" value="Unassembled WGS sequence"/>
</dbReference>
<evidence type="ECO:0000259" key="1">
    <source>
        <dbReference type="Pfam" id="PF04480"/>
    </source>
</evidence>
<dbReference type="Gene3D" id="3.40.960.10">
    <property type="entry name" value="VSR Endonuclease"/>
    <property type="match status" value="1"/>
</dbReference>
<comment type="caution">
    <text evidence="2">The sequence shown here is derived from an EMBL/GenBank/DDBJ whole genome shotgun (WGS) entry which is preliminary data.</text>
</comment>
<feature type="domain" description="DUF559" evidence="1">
    <location>
        <begin position="12"/>
        <end position="115"/>
    </location>
</feature>
<dbReference type="InterPro" id="IPR011335">
    <property type="entry name" value="Restrct_endonuc-II-like"/>
</dbReference>
<dbReference type="CDD" id="cd01038">
    <property type="entry name" value="Endonuclease_DUF559"/>
    <property type="match status" value="1"/>
</dbReference>
<keyword evidence="2" id="KW-0378">Hydrolase</keyword>
<dbReference type="EMBL" id="JADJMS010000027">
    <property type="protein sequence ID" value="MBK7415918.1"/>
    <property type="molecule type" value="Genomic_DNA"/>
</dbReference>
<dbReference type="PANTHER" id="PTHR38590:SF1">
    <property type="entry name" value="BLL0828 PROTEIN"/>
    <property type="match status" value="1"/>
</dbReference>
<name>A0A935K3X6_9RHOO</name>
<dbReference type="GO" id="GO:0004519">
    <property type="term" value="F:endonuclease activity"/>
    <property type="evidence" value="ECO:0007669"/>
    <property type="project" value="UniProtKB-KW"/>
</dbReference>
<protein>
    <submittedName>
        <fullName evidence="2">Endonuclease domain-containing protein</fullName>
    </submittedName>
</protein>